<keyword evidence="4" id="KW-1185">Reference proteome</keyword>
<dbReference type="Gene3D" id="1.20.5.780">
    <property type="entry name" value="Single helix bin"/>
    <property type="match status" value="1"/>
</dbReference>
<protein>
    <submittedName>
        <fullName evidence="3">Uncharacterized protein (DUF1778 family)</fullName>
    </submittedName>
</protein>
<dbReference type="GO" id="GO:0006355">
    <property type="term" value="P:regulation of DNA-templated transcription"/>
    <property type="evidence" value="ECO:0007669"/>
    <property type="project" value="InterPro"/>
</dbReference>
<name>A0A4R2PFE0_RHOSA</name>
<dbReference type="Pfam" id="PF08681">
    <property type="entry name" value="TacA1"/>
    <property type="match status" value="1"/>
</dbReference>
<dbReference type="SUPFAM" id="SSF47598">
    <property type="entry name" value="Ribbon-helix-helix"/>
    <property type="match status" value="1"/>
</dbReference>
<evidence type="ECO:0000313" key="3">
    <source>
        <dbReference type="EMBL" id="TCP34009.1"/>
    </source>
</evidence>
<keyword evidence="1" id="KW-1277">Toxin-antitoxin system</keyword>
<dbReference type="InterPro" id="IPR014795">
    <property type="entry name" value="TacA_1-like"/>
</dbReference>
<proteinExistence type="inferred from homology"/>
<dbReference type="AlphaFoldDB" id="A0A4R2PFE0"/>
<evidence type="ECO:0000256" key="1">
    <source>
        <dbReference type="ARBA" id="ARBA00022649"/>
    </source>
</evidence>
<comment type="similarity">
    <text evidence="2">Belongs to the TacA antitoxin family.</text>
</comment>
<comment type="caution">
    <text evidence="3">The sequence shown here is derived from an EMBL/GenBank/DDBJ whole genome shotgun (WGS) entry which is preliminary data.</text>
</comment>
<dbReference type="InParanoid" id="A0A4R2PFE0"/>
<evidence type="ECO:0000313" key="4">
    <source>
        <dbReference type="Proteomes" id="UP000295399"/>
    </source>
</evidence>
<dbReference type="EMBL" id="SLXO01000006">
    <property type="protein sequence ID" value="TCP34009.1"/>
    <property type="molecule type" value="Genomic_DNA"/>
</dbReference>
<dbReference type="Proteomes" id="UP000295399">
    <property type="component" value="Unassembled WGS sequence"/>
</dbReference>
<gene>
    <name evidence="3" type="ORF">EV659_106169</name>
</gene>
<dbReference type="OrthoDB" id="573898at2"/>
<dbReference type="RefSeq" id="WP_132708671.1">
    <property type="nucleotide sequence ID" value="NZ_JACIGF010000006.1"/>
</dbReference>
<accession>A0A4R2PFE0</accession>
<dbReference type="PANTHER" id="PTHR35401:SF2">
    <property type="entry name" value="ABC-TYPE TRANSPORT SYSTEM"/>
    <property type="match status" value="1"/>
</dbReference>
<evidence type="ECO:0000256" key="2">
    <source>
        <dbReference type="ARBA" id="ARBA00049988"/>
    </source>
</evidence>
<reference evidence="3 4" key="1">
    <citation type="submission" date="2019-03" db="EMBL/GenBank/DDBJ databases">
        <title>Genomic Encyclopedia of Type Strains, Phase IV (KMG-IV): sequencing the most valuable type-strain genomes for metagenomic binning, comparative biology and taxonomic classification.</title>
        <authorList>
            <person name="Goeker M."/>
        </authorList>
    </citation>
    <scope>NUCLEOTIDE SEQUENCE [LARGE SCALE GENOMIC DNA]</scope>
    <source>
        <strain evidence="3 4">DSM 2132</strain>
    </source>
</reference>
<dbReference type="InterPro" id="IPR010985">
    <property type="entry name" value="Ribbon_hlx_hlx"/>
</dbReference>
<dbReference type="PANTHER" id="PTHR35401">
    <property type="entry name" value="COPG FAMILY HELIX-TURN-HELIX PROTEIN-RELATED-RELATED"/>
    <property type="match status" value="1"/>
</dbReference>
<organism evidence="3 4">
    <name type="scientific">Rhodothalassium salexigens DSM 2132</name>
    <dbReference type="NCBI Taxonomy" id="1188247"/>
    <lineage>
        <taxon>Bacteria</taxon>
        <taxon>Pseudomonadati</taxon>
        <taxon>Pseudomonadota</taxon>
        <taxon>Alphaproteobacteria</taxon>
        <taxon>Rhodothalassiales</taxon>
        <taxon>Rhodothalassiaceae</taxon>
        <taxon>Rhodothalassium</taxon>
    </lineage>
</organism>
<sequence length="104" mass="11166">MPSTFGDAPPPAPAKRSERLEARITEEQKQLFARAAALTGSSVSEFVVRSVQAAAQQTLHDHQTMTLGARDASAFVTALLSDAEPNEALRAAARRYRTARADGE</sequence>